<evidence type="ECO:0000313" key="3">
    <source>
        <dbReference type="Proteomes" id="UP000000496"/>
    </source>
</evidence>
<reference evidence="2 3" key="2">
    <citation type="journal article" date="2011" name="Mol. Biol. Evol.">
        <title>Unity in variety--the pan-genome of the Chlamydiae.</title>
        <authorList>
            <person name="Collingro A."/>
            <person name="Tischler P."/>
            <person name="Weinmaier T."/>
            <person name="Penz T."/>
            <person name="Heinz E."/>
            <person name="Brunham R.C."/>
            <person name="Read T.D."/>
            <person name="Bavoil P.M."/>
            <person name="Sachse K."/>
            <person name="Kahane S."/>
            <person name="Friedman M.G."/>
            <person name="Rattei T."/>
            <person name="Myers G.S."/>
            <person name="Horn M."/>
        </authorList>
    </citation>
    <scope>NUCLEOTIDE SEQUENCE [LARGE SCALE GENOMIC DNA]</scope>
    <source>
        <strain evidence="3">ATCC VR-1471 / Z</strain>
    </source>
</reference>
<keyword evidence="3" id="KW-1185">Reference proteome</keyword>
<keyword evidence="1" id="KW-1133">Transmembrane helix</keyword>
<dbReference type="HOGENOM" id="CLU_2208291_0_0_0"/>
<feature type="transmembrane region" description="Helical" evidence="1">
    <location>
        <begin position="73"/>
        <end position="91"/>
    </location>
</feature>
<reference key="1">
    <citation type="journal article" date="2011" name="Mol. Biol. Evol.">
        <title>Unity in variety -- the pan-genome of the Chlamydiae.</title>
        <authorList>
            <person name="Collingro A."/>
            <person name="Tischler P."/>
            <person name="Weinmaier T."/>
            <person name="Penz T."/>
            <person name="Heinz E."/>
            <person name="Brunham R.C."/>
            <person name="Read T.D."/>
            <person name="Bavoil P.M."/>
            <person name="Sachse K."/>
            <person name="Kahane S."/>
            <person name="Friedman M.G."/>
            <person name="Rattei T."/>
            <person name="Myers G.S.A."/>
            <person name="Horn M."/>
        </authorList>
    </citation>
    <scope>NUCLEOTIDE SEQUENCE</scope>
    <source>
        <strain>Z</strain>
    </source>
</reference>
<feature type="transmembrane region" description="Helical" evidence="1">
    <location>
        <begin position="44"/>
        <end position="61"/>
    </location>
</feature>
<dbReference type="KEGG" id="sng:SNE_A00160"/>
<dbReference type="STRING" id="331113.SNE_A00160"/>
<dbReference type="EMBL" id="FR872582">
    <property type="protein sequence ID" value="CCB87894.1"/>
    <property type="molecule type" value="Genomic_DNA"/>
</dbReference>
<evidence type="ECO:0000313" key="2">
    <source>
        <dbReference type="EMBL" id="CCB87894.1"/>
    </source>
</evidence>
<keyword evidence="1" id="KW-0472">Membrane</keyword>
<evidence type="ECO:0000256" key="1">
    <source>
        <dbReference type="SAM" id="Phobius"/>
    </source>
</evidence>
<name>F8L513_SIMNZ</name>
<accession>F8L513</accession>
<dbReference type="Proteomes" id="UP000000496">
    <property type="component" value="Chromosome gsn.131"/>
</dbReference>
<proteinExistence type="predicted"/>
<sequence length="107" mass="12211">MYLFNNTGDLRYLEGSSADFLWIFLDLMTIFFSYLLVRTCFASYAVLVFATKLGAMGFHFLRPLDENQITSLVVYGAAGAVLYFFAFLACMRIKRYLFPIPVSLGDE</sequence>
<keyword evidence="1" id="KW-0812">Transmembrane</keyword>
<protein>
    <submittedName>
        <fullName evidence="2">Uncharacterized protein</fullName>
    </submittedName>
</protein>
<dbReference type="AlphaFoldDB" id="F8L513"/>
<feature type="transmembrane region" description="Helical" evidence="1">
    <location>
        <begin position="20"/>
        <end position="37"/>
    </location>
</feature>
<organism evidence="2 3">
    <name type="scientific">Simkania negevensis (strain ATCC VR-1471 / DSM 27360 / Z)</name>
    <dbReference type="NCBI Taxonomy" id="331113"/>
    <lineage>
        <taxon>Bacteria</taxon>
        <taxon>Pseudomonadati</taxon>
        <taxon>Chlamydiota</taxon>
        <taxon>Chlamydiia</taxon>
        <taxon>Parachlamydiales</taxon>
        <taxon>Simkaniaceae</taxon>
        <taxon>Simkania</taxon>
    </lineage>
</organism>
<gene>
    <name evidence="2" type="ordered locus">SNE_A00160</name>
</gene>